<dbReference type="PROSITE" id="PS51294">
    <property type="entry name" value="HTH_MYB"/>
    <property type="match status" value="1"/>
</dbReference>
<evidence type="ECO:0008006" key="6">
    <source>
        <dbReference type="Google" id="ProtNLM"/>
    </source>
</evidence>
<dbReference type="Gene3D" id="1.10.10.60">
    <property type="entry name" value="Homeodomain-like"/>
    <property type="match status" value="1"/>
</dbReference>
<dbReference type="InterPro" id="IPR001005">
    <property type="entry name" value="SANT/Myb"/>
</dbReference>
<dbReference type="InterPro" id="IPR017930">
    <property type="entry name" value="Myb_dom"/>
</dbReference>
<proteinExistence type="predicted"/>
<name>A0AAV9IZ07_CYACA</name>
<evidence type="ECO:0000313" key="5">
    <source>
        <dbReference type="Proteomes" id="UP001301350"/>
    </source>
</evidence>
<comment type="caution">
    <text evidence="4">The sequence shown here is derived from an EMBL/GenBank/DDBJ whole genome shotgun (WGS) entry which is preliminary data.</text>
</comment>
<dbReference type="AlphaFoldDB" id="A0AAV9IZ07"/>
<evidence type="ECO:0000259" key="3">
    <source>
        <dbReference type="PROSITE" id="PS51294"/>
    </source>
</evidence>
<evidence type="ECO:0000313" key="4">
    <source>
        <dbReference type="EMBL" id="KAK4537311.1"/>
    </source>
</evidence>
<dbReference type="InterPro" id="IPR009057">
    <property type="entry name" value="Homeodomain-like_sf"/>
</dbReference>
<dbReference type="PROSITE" id="PS50090">
    <property type="entry name" value="MYB_LIKE"/>
    <property type="match status" value="2"/>
</dbReference>
<sequence length="642" mass="70035">MPSPRPRGEPRPKARRQDWSASERAQVDRLLQQLPGKFSWRKVCLVAERLDGTRTPQQVYHYAYRRGYRIASRPRRAELTRGRWSAEEDARLEEVLSQLAPPPYTKEQLEEIAQRLGGRRHWRQVDDRLRRRGYAVEPRPRAVMAPASLVTTATDDVATAREPATTPHHRGRWSAEECERLAEACTTFRDAAGTPLWKRVVEHVGTRSETQVRDRWWRMTAHRAGVMKSRGGQGGRDERASGLAGVAEAGWLRAMEQSGFLPAALRVVQREASNVSVLPSLEFHGIPWRMWRQTFEAYAMEGESATATTRDTEQRSSPPTPSVGACVAYWRRLQCFRVALWDDGVLIAGDTLAVDTSTSATTAANVNCACTGVATIAEAVALVSGELVVPVREGADSRMDAEAAEVFEDVAAYCAYAITCGHVLVPSSGADLVSSAPSDPLLVSLVEQLRVNGLALPYRTQVYLRQMLQSGGAPLPPIALTPDAPLARLPLRSLIAAGVLAEEEEEDSAEVLTYHGVRGCITRGWVAMHSSTAAAPMPASRTLGGFMARAADTAKALGRRHGSAELRYGGQAVVDRALPPGTLSEMNPVFLTGVSAPSSALVSLARHVLRDSDAPPLAAFSLAVLLEEMLRACDHRAPRGQS</sequence>
<feature type="compositionally biased region" description="Basic and acidic residues" evidence="1">
    <location>
        <begin position="1"/>
        <end position="18"/>
    </location>
</feature>
<evidence type="ECO:0000259" key="2">
    <source>
        <dbReference type="PROSITE" id="PS50090"/>
    </source>
</evidence>
<reference evidence="4 5" key="1">
    <citation type="submission" date="2022-07" db="EMBL/GenBank/DDBJ databases">
        <title>Genome-wide signatures of adaptation to extreme environments.</title>
        <authorList>
            <person name="Cho C.H."/>
            <person name="Yoon H.S."/>
        </authorList>
    </citation>
    <scope>NUCLEOTIDE SEQUENCE [LARGE SCALE GENOMIC DNA]</scope>
    <source>
        <strain evidence="4 5">DBV 063 E5</strain>
    </source>
</reference>
<dbReference type="Proteomes" id="UP001301350">
    <property type="component" value="Unassembled WGS sequence"/>
</dbReference>
<feature type="region of interest" description="Disordered" evidence="1">
    <location>
        <begin position="1"/>
        <end position="22"/>
    </location>
</feature>
<evidence type="ECO:0000256" key="1">
    <source>
        <dbReference type="SAM" id="MobiDB-lite"/>
    </source>
</evidence>
<feature type="domain" description="Myb-like" evidence="2">
    <location>
        <begin position="165"/>
        <end position="220"/>
    </location>
</feature>
<feature type="domain" description="Myb-like" evidence="2">
    <location>
        <begin position="76"/>
        <end position="144"/>
    </location>
</feature>
<dbReference type="SUPFAM" id="SSF46689">
    <property type="entry name" value="Homeodomain-like"/>
    <property type="match status" value="1"/>
</dbReference>
<keyword evidence="5" id="KW-1185">Reference proteome</keyword>
<dbReference type="Pfam" id="PF00249">
    <property type="entry name" value="Myb_DNA-binding"/>
    <property type="match status" value="1"/>
</dbReference>
<organism evidence="4 5">
    <name type="scientific">Cyanidium caldarium</name>
    <name type="common">Red alga</name>
    <dbReference type="NCBI Taxonomy" id="2771"/>
    <lineage>
        <taxon>Eukaryota</taxon>
        <taxon>Rhodophyta</taxon>
        <taxon>Bangiophyceae</taxon>
        <taxon>Cyanidiales</taxon>
        <taxon>Cyanidiaceae</taxon>
        <taxon>Cyanidium</taxon>
    </lineage>
</organism>
<gene>
    <name evidence="4" type="ORF">CDCA_CDCA12G3336</name>
</gene>
<feature type="region of interest" description="Disordered" evidence="1">
    <location>
        <begin position="302"/>
        <end position="322"/>
    </location>
</feature>
<feature type="domain" description="HTH myb-type" evidence="3">
    <location>
        <begin position="165"/>
        <end position="224"/>
    </location>
</feature>
<dbReference type="EMBL" id="JANCYW010000012">
    <property type="protein sequence ID" value="KAK4537311.1"/>
    <property type="molecule type" value="Genomic_DNA"/>
</dbReference>
<accession>A0AAV9IZ07</accession>
<dbReference type="SMART" id="SM00717">
    <property type="entry name" value="SANT"/>
    <property type="match status" value="3"/>
</dbReference>
<protein>
    <recommendedName>
        <fullName evidence="6">Myb-like domain-containing protein</fullName>
    </recommendedName>
</protein>
<dbReference type="CDD" id="cd00167">
    <property type="entry name" value="SANT"/>
    <property type="match status" value="2"/>
</dbReference>